<gene>
    <name evidence="1" type="ORF">MNBD_GAMMA12-2483</name>
</gene>
<sequence>MNDYYYHRASPLEAGFFESDVSLKDLSENKSKASQVYLPEPVHLKLLDDIDYQSLEDILFTPLSLIRNDVLNSLLSINLYQTQFLPVDIEQDERFSEDYFILYNYNMIPSKEAIVQTEKDSNTVNKKINWDNLAKRPLDQRMLFYIENEPNITIVHQSIKEIFNEAEIEWDFIKMT</sequence>
<protein>
    <submittedName>
        <fullName evidence="1">Uncharacterized protein</fullName>
    </submittedName>
</protein>
<proteinExistence type="predicted"/>
<dbReference type="EMBL" id="UOFL01000117">
    <property type="protein sequence ID" value="VAW77084.1"/>
    <property type="molecule type" value="Genomic_DNA"/>
</dbReference>
<evidence type="ECO:0000313" key="1">
    <source>
        <dbReference type="EMBL" id="VAW77084.1"/>
    </source>
</evidence>
<accession>A0A3B0Z6T9</accession>
<name>A0A3B0Z6T9_9ZZZZ</name>
<organism evidence="1">
    <name type="scientific">hydrothermal vent metagenome</name>
    <dbReference type="NCBI Taxonomy" id="652676"/>
    <lineage>
        <taxon>unclassified sequences</taxon>
        <taxon>metagenomes</taxon>
        <taxon>ecological metagenomes</taxon>
    </lineage>
</organism>
<dbReference type="AlphaFoldDB" id="A0A3B0Z6T9"/>
<reference evidence="1" key="1">
    <citation type="submission" date="2018-06" db="EMBL/GenBank/DDBJ databases">
        <authorList>
            <person name="Zhirakovskaya E."/>
        </authorList>
    </citation>
    <scope>NUCLEOTIDE SEQUENCE</scope>
</reference>